<evidence type="ECO:0000256" key="3">
    <source>
        <dbReference type="ARBA" id="ARBA00022490"/>
    </source>
</evidence>
<feature type="non-terminal residue" evidence="11">
    <location>
        <position position="1"/>
    </location>
</feature>
<dbReference type="PIRSF" id="PIRSF002465">
    <property type="entry name" value="Phsphlp_syn_PlsX"/>
    <property type="match status" value="1"/>
</dbReference>
<keyword evidence="7" id="KW-0594">Phospholipid biosynthesis</keyword>
<dbReference type="Pfam" id="PF02504">
    <property type="entry name" value="FA_synthesis"/>
    <property type="match status" value="1"/>
</dbReference>
<evidence type="ECO:0000256" key="6">
    <source>
        <dbReference type="ARBA" id="ARBA00023098"/>
    </source>
</evidence>
<evidence type="ECO:0000256" key="4">
    <source>
        <dbReference type="ARBA" id="ARBA00022516"/>
    </source>
</evidence>
<keyword evidence="8" id="KW-1208">Phospholipid metabolism</keyword>
<dbReference type="SUPFAM" id="SSF53659">
    <property type="entry name" value="Isocitrate/Isopropylmalate dehydrogenase-like"/>
    <property type="match status" value="1"/>
</dbReference>
<evidence type="ECO:0000256" key="8">
    <source>
        <dbReference type="ARBA" id="ARBA00023264"/>
    </source>
</evidence>
<dbReference type="EC" id="2.3.1.274" evidence="9"/>
<keyword evidence="3" id="KW-0963">Cytoplasm</keyword>
<dbReference type="InterPro" id="IPR003664">
    <property type="entry name" value="FA_synthesis"/>
</dbReference>
<evidence type="ECO:0000256" key="10">
    <source>
        <dbReference type="ARBA" id="ARBA00046608"/>
    </source>
</evidence>
<dbReference type="PANTHER" id="PTHR30100">
    <property type="entry name" value="FATTY ACID/PHOSPHOLIPID SYNTHESIS PROTEIN PLSX"/>
    <property type="match status" value="1"/>
</dbReference>
<organism evidence="11">
    <name type="scientific">hydrothermal vent metagenome</name>
    <dbReference type="NCBI Taxonomy" id="652676"/>
    <lineage>
        <taxon>unclassified sequences</taxon>
        <taxon>metagenomes</taxon>
        <taxon>ecological metagenomes</taxon>
    </lineage>
</organism>
<dbReference type="NCBIfam" id="TIGR00182">
    <property type="entry name" value="plsX"/>
    <property type="match status" value="1"/>
</dbReference>
<evidence type="ECO:0000313" key="11">
    <source>
        <dbReference type="EMBL" id="VAW05093.1"/>
    </source>
</evidence>
<evidence type="ECO:0000256" key="9">
    <source>
        <dbReference type="ARBA" id="ARBA00024069"/>
    </source>
</evidence>
<proteinExistence type="inferred from homology"/>
<dbReference type="HAMAP" id="MF_00019">
    <property type="entry name" value="PlsX"/>
    <property type="match status" value="1"/>
</dbReference>
<accession>A0A3B0SLJ2</accession>
<evidence type="ECO:0000256" key="1">
    <source>
        <dbReference type="ARBA" id="ARBA00001232"/>
    </source>
</evidence>
<keyword evidence="4" id="KW-0444">Lipid biosynthesis</keyword>
<dbReference type="Gene3D" id="3.40.718.10">
    <property type="entry name" value="Isopropylmalate Dehydrogenase"/>
    <property type="match status" value="1"/>
</dbReference>
<dbReference type="PANTHER" id="PTHR30100:SF1">
    <property type="entry name" value="PHOSPHATE ACYLTRANSFERASE"/>
    <property type="match status" value="1"/>
</dbReference>
<keyword evidence="11" id="KW-0012">Acyltransferase</keyword>
<name>A0A3B0SLJ2_9ZZZZ</name>
<comment type="subunit">
    <text evidence="10">Homodimer. Probably interacts with PlsY.</text>
</comment>
<gene>
    <name evidence="11" type="ORF">MNBD_ACTINO02-1407</name>
</gene>
<comment type="subcellular location">
    <subcellularLocation>
        <location evidence="2">Cytoplasm</location>
    </subcellularLocation>
</comment>
<dbReference type="InterPro" id="IPR012281">
    <property type="entry name" value="Phospholipid_synth_PlsX-like"/>
</dbReference>
<comment type="catalytic activity">
    <reaction evidence="1">
        <text>a fatty acyl-[ACP] + phosphate = an acyl phosphate + holo-[ACP]</text>
        <dbReference type="Rhea" id="RHEA:42292"/>
        <dbReference type="Rhea" id="RHEA-COMP:9685"/>
        <dbReference type="Rhea" id="RHEA-COMP:14125"/>
        <dbReference type="ChEBI" id="CHEBI:43474"/>
        <dbReference type="ChEBI" id="CHEBI:59918"/>
        <dbReference type="ChEBI" id="CHEBI:64479"/>
        <dbReference type="ChEBI" id="CHEBI:138651"/>
        <dbReference type="EC" id="2.3.1.274"/>
    </reaction>
</comment>
<keyword evidence="5 11" id="KW-0808">Transferase</keyword>
<dbReference type="GO" id="GO:0043811">
    <property type="term" value="F:phosphate:acyl-[acyl carrier protein] acyltransferase activity"/>
    <property type="evidence" value="ECO:0007669"/>
    <property type="project" value="UniProtKB-EC"/>
</dbReference>
<dbReference type="AlphaFoldDB" id="A0A3B0SLJ2"/>
<evidence type="ECO:0000256" key="2">
    <source>
        <dbReference type="ARBA" id="ARBA00004496"/>
    </source>
</evidence>
<dbReference type="GO" id="GO:0008654">
    <property type="term" value="P:phospholipid biosynthetic process"/>
    <property type="evidence" value="ECO:0007669"/>
    <property type="project" value="UniProtKB-KW"/>
</dbReference>
<dbReference type="EMBL" id="UOEK01000309">
    <property type="protein sequence ID" value="VAW05093.1"/>
    <property type="molecule type" value="Genomic_DNA"/>
</dbReference>
<evidence type="ECO:0000256" key="7">
    <source>
        <dbReference type="ARBA" id="ARBA00023209"/>
    </source>
</evidence>
<dbReference type="GO" id="GO:0005737">
    <property type="term" value="C:cytoplasm"/>
    <property type="evidence" value="ECO:0007669"/>
    <property type="project" value="UniProtKB-SubCell"/>
</dbReference>
<sequence>CYLRRAGTNWSRRLLVRAPIALDAMGGDYGPEVAVRGAARVVNEGIDLVLVGDKAQLEPIMATLELNVPIVHASEVIGMTDDPARALREKKDASVLVAAKLVASGDVGGFVSTGSTGASMAAAAFVIGRLKGISRPGVASLFPHGPILLDAGANTQVRPEHLVQFAIMGSALAEIHPGLDSPRVGLLNIGGEDSKGRDLEKETLALLREVPGINFIGNVEGTDLIGDRVDVFVTDGFTGNVVLKTAEAVSRLIFGLVSKTIIDLGISDVEQVQGALGQLANRLAVDENGGAPLLGIKGVVVVAHGSSNASAVASACRLAAEGVEHDLPGSIEAGLARMGNGTP</sequence>
<reference evidence="11" key="1">
    <citation type="submission" date="2018-06" db="EMBL/GenBank/DDBJ databases">
        <authorList>
            <person name="Zhirakovskaya E."/>
        </authorList>
    </citation>
    <scope>NUCLEOTIDE SEQUENCE</scope>
</reference>
<keyword evidence="6" id="KW-0443">Lipid metabolism</keyword>
<protein>
    <recommendedName>
        <fullName evidence="9">phosphate acyltransferase</fullName>
        <ecNumber evidence="9">2.3.1.274</ecNumber>
    </recommendedName>
</protein>
<dbReference type="GO" id="GO:0006633">
    <property type="term" value="P:fatty acid biosynthetic process"/>
    <property type="evidence" value="ECO:0007669"/>
    <property type="project" value="InterPro"/>
</dbReference>
<evidence type="ECO:0000256" key="5">
    <source>
        <dbReference type="ARBA" id="ARBA00022679"/>
    </source>
</evidence>